<evidence type="ECO:0000256" key="5">
    <source>
        <dbReference type="SAM" id="MobiDB-lite"/>
    </source>
</evidence>
<accession>A0AB34IZF2</accession>
<evidence type="ECO:0000313" key="8">
    <source>
        <dbReference type="Proteomes" id="UP001515480"/>
    </source>
</evidence>
<sequence>MHPPEHDSTPPTFHTFSVALDPAFIDAPDLDLNDHGDFTELLGRLSASNVFADLLFALPPPPTPAVRPANEQVIQASVEHVHVDPSLKTVCAICLEEVEDEAMKMRCSHLFHSDCLLPWLRDCQANCPVCRLPLASDAAPRAEAPPLLRPPSPGEVPTALPQRGGGGDSTQHSSINRTLPRPRALSLSDEIMGVDHSGIDHWLGRMLSVYPPPPADRTALPREGSRSGSLHHNPYHAPRPSRRHSQRPSQRGLEAYRLAAERRPADDGRWLTPQHEAIVEAALHAAERDIARTNSSAEVASVGSSHRTASTLSASTSSSTASSSRLGAADPPPGWPGKRTSAARRWELDQLSELRASLQL</sequence>
<evidence type="ECO:0000256" key="3">
    <source>
        <dbReference type="ARBA" id="ARBA00022833"/>
    </source>
</evidence>
<feature type="domain" description="RING-type" evidence="6">
    <location>
        <begin position="91"/>
        <end position="131"/>
    </location>
</feature>
<dbReference type="AlphaFoldDB" id="A0AB34IZF2"/>
<name>A0AB34IZF2_PRYPA</name>
<feature type="compositionally biased region" description="Low complexity" evidence="5">
    <location>
        <begin position="304"/>
        <end position="329"/>
    </location>
</feature>
<comment type="caution">
    <text evidence="7">The sequence shown here is derived from an EMBL/GenBank/DDBJ whole genome shotgun (WGS) entry which is preliminary data.</text>
</comment>
<keyword evidence="1" id="KW-0479">Metal-binding</keyword>
<reference evidence="7 8" key="1">
    <citation type="journal article" date="2024" name="Science">
        <title>Giant polyketide synthase enzymes in the biosynthesis of giant marine polyether toxins.</title>
        <authorList>
            <person name="Fallon T.R."/>
            <person name="Shende V.V."/>
            <person name="Wierzbicki I.H."/>
            <person name="Pendleton A.L."/>
            <person name="Watervoot N.F."/>
            <person name="Auber R.P."/>
            <person name="Gonzalez D.J."/>
            <person name="Wisecaver J.H."/>
            <person name="Moore B.S."/>
        </authorList>
    </citation>
    <scope>NUCLEOTIDE SEQUENCE [LARGE SCALE GENOMIC DNA]</scope>
    <source>
        <strain evidence="7 8">12B1</strain>
    </source>
</reference>
<evidence type="ECO:0000256" key="1">
    <source>
        <dbReference type="ARBA" id="ARBA00022723"/>
    </source>
</evidence>
<keyword evidence="2 4" id="KW-0863">Zinc-finger</keyword>
<evidence type="ECO:0000256" key="2">
    <source>
        <dbReference type="ARBA" id="ARBA00022771"/>
    </source>
</evidence>
<evidence type="ECO:0000259" key="6">
    <source>
        <dbReference type="PROSITE" id="PS50089"/>
    </source>
</evidence>
<feature type="region of interest" description="Disordered" evidence="5">
    <location>
        <begin position="213"/>
        <end position="251"/>
    </location>
</feature>
<dbReference type="CDD" id="cd16454">
    <property type="entry name" value="RING-H2_PA-TM-RING"/>
    <property type="match status" value="1"/>
</dbReference>
<dbReference type="SMART" id="SM00184">
    <property type="entry name" value="RING"/>
    <property type="match status" value="1"/>
</dbReference>
<dbReference type="EMBL" id="JBGBPQ010000016">
    <property type="protein sequence ID" value="KAL1508779.1"/>
    <property type="molecule type" value="Genomic_DNA"/>
</dbReference>
<dbReference type="PROSITE" id="PS50089">
    <property type="entry name" value="ZF_RING_2"/>
    <property type="match status" value="1"/>
</dbReference>
<dbReference type="Pfam" id="PF13639">
    <property type="entry name" value="zf-RING_2"/>
    <property type="match status" value="1"/>
</dbReference>
<feature type="region of interest" description="Disordered" evidence="5">
    <location>
        <begin position="297"/>
        <end position="343"/>
    </location>
</feature>
<dbReference type="Proteomes" id="UP001515480">
    <property type="component" value="Unassembled WGS sequence"/>
</dbReference>
<dbReference type="PANTHER" id="PTHR15710">
    <property type="entry name" value="E3 UBIQUITIN-PROTEIN LIGASE PRAJA"/>
    <property type="match status" value="1"/>
</dbReference>
<evidence type="ECO:0000256" key="4">
    <source>
        <dbReference type="PROSITE-ProRule" id="PRU00175"/>
    </source>
</evidence>
<dbReference type="SUPFAM" id="SSF57850">
    <property type="entry name" value="RING/U-box"/>
    <property type="match status" value="1"/>
</dbReference>
<evidence type="ECO:0000313" key="7">
    <source>
        <dbReference type="EMBL" id="KAL1508779.1"/>
    </source>
</evidence>
<dbReference type="Gene3D" id="3.30.40.10">
    <property type="entry name" value="Zinc/RING finger domain, C3HC4 (zinc finger)"/>
    <property type="match status" value="1"/>
</dbReference>
<protein>
    <recommendedName>
        <fullName evidence="6">RING-type domain-containing protein</fullName>
    </recommendedName>
</protein>
<feature type="region of interest" description="Disordered" evidence="5">
    <location>
        <begin position="142"/>
        <end position="182"/>
    </location>
</feature>
<dbReference type="InterPro" id="IPR001841">
    <property type="entry name" value="Znf_RING"/>
</dbReference>
<dbReference type="InterPro" id="IPR013083">
    <property type="entry name" value="Znf_RING/FYVE/PHD"/>
</dbReference>
<dbReference type="GO" id="GO:0008270">
    <property type="term" value="F:zinc ion binding"/>
    <property type="evidence" value="ECO:0007669"/>
    <property type="project" value="UniProtKB-KW"/>
</dbReference>
<keyword evidence="3" id="KW-0862">Zinc</keyword>
<proteinExistence type="predicted"/>
<gene>
    <name evidence="7" type="ORF">AB1Y20_004874</name>
</gene>
<organism evidence="7 8">
    <name type="scientific">Prymnesium parvum</name>
    <name type="common">Toxic golden alga</name>
    <dbReference type="NCBI Taxonomy" id="97485"/>
    <lineage>
        <taxon>Eukaryota</taxon>
        <taxon>Haptista</taxon>
        <taxon>Haptophyta</taxon>
        <taxon>Prymnesiophyceae</taxon>
        <taxon>Prymnesiales</taxon>
        <taxon>Prymnesiaceae</taxon>
        <taxon>Prymnesium</taxon>
    </lineage>
</organism>
<keyword evidence="8" id="KW-1185">Reference proteome</keyword>